<dbReference type="Proteomes" id="UP000261016">
    <property type="component" value="Unassembled WGS sequence"/>
</dbReference>
<evidence type="ECO:0000313" key="5">
    <source>
        <dbReference type="EMBL" id="RGM28333.1"/>
    </source>
</evidence>
<dbReference type="EMBL" id="QSTD01000009">
    <property type="protein sequence ID" value="RGM28333.1"/>
    <property type="molecule type" value="Genomic_DNA"/>
</dbReference>
<keyword evidence="1 3" id="KW-0472">Membrane</keyword>
<feature type="transmembrane region" description="Helical" evidence="3">
    <location>
        <begin position="33"/>
        <end position="54"/>
    </location>
</feature>
<dbReference type="AlphaFoldDB" id="A0A8B2ZKG6"/>
<evidence type="ECO:0000259" key="4">
    <source>
        <dbReference type="Pfam" id="PF22813"/>
    </source>
</evidence>
<gene>
    <name evidence="5" type="ORF">DXC19_11660</name>
</gene>
<name>A0A8B2ZKG6_STAWA</name>
<dbReference type="Pfam" id="PF22813">
    <property type="entry name" value="TcaA_2nd"/>
    <property type="match status" value="1"/>
</dbReference>
<keyword evidence="1" id="KW-1003">Cell membrane</keyword>
<feature type="domain" description="TcaA second" evidence="4">
    <location>
        <begin position="62"/>
        <end position="157"/>
    </location>
</feature>
<evidence type="ECO:0000313" key="6">
    <source>
        <dbReference type="Proteomes" id="UP000261016"/>
    </source>
</evidence>
<feature type="region of interest" description="Disordered" evidence="2">
    <location>
        <begin position="380"/>
        <end position="401"/>
    </location>
</feature>
<comment type="caution">
    <text evidence="5">The sequence shown here is derived from an EMBL/GenBank/DDBJ whole genome shotgun (WGS) entry which is preliminary data.</text>
</comment>
<comment type="subcellular location">
    <subcellularLocation>
        <location evidence="1">Cell membrane</location>
        <topology evidence="1">Single-pass membrane protein</topology>
    </subcellularLocation>
</comment>
<dbReference type="PANTHER" id="PTHR40038">
    <property type="entry name" value="MEMBRANE-ASSOCIATED PROTEIN TCAA"/>
    <property type="match status" value="1"/>
</dbReference>
<evidence type="ECO:0000256" key="1">
    <source>
        <dbReference type="PIRNR" id="PIRNR032522"/>
    </source>
</evidence>
<keyword evidence="3" id="KW-0812">Transmembrane</keyword>
<protein>
    <recommendedName>
        <fullName evidence="1">Membrane-associated protein</fullName>
    </recommendedName>
</protein>
<dbReference type="PANTHER" id="PTHR40038:SF1">
    <property type="entry name" value="MEMBRANE-ASSOCIATED PROTEIN TCAA"/>
    <property type="match status" value="1"/>
</dbReference>
<evidence type="ECO:0000256" key="2">
    <source>
        <dbReference type="SAM" id="MobiDB-lite"/>
    </source>
</evidence>
<evidence type="ECO:0000256" key="3">
    <source>
        <dbReference type="SAM" id="Phobius"/>
    </source>
</evidence>
<reference evidence="5 6" key="1">
    <citation type="submission" date="2018-08" db="EMBL/GenBank/DDBJ databases">
        <title>A genome reference for cultivated species of the human gut microbiota.</title>
        <authorList>
            <person name="Zou Y."/>
            <person name="Xue W."/>
            <person name="Luo G."/>
        </authorList>
    </citation>
    <scope>NUCLEOTIDE SEQUENCE [LARGE SCALE GENOMIC DNA]</scope>
    <source>
        <strain evidence="5 6">OM08-17AT</strain>
    </source>
</reference>
<dbReference type="InterPro" id="IPR054529">
    <property type="entry name" value="TcaA_2nd"/>
</dbReference>
<accession>A0A8B2ZKG6</accession>
<organism evidence="5 6">
    <name type="scientific">Staphylococcus warneri</name>
    <dbReference type="NCBI Taxonomy" id="1292"/>
    <lineage>
        <taxon>Bacteria</taxon>
        <taxon>Bacillati</taxon>
        <taxon>Bacillota</taxon>
        <taxon>Bacilli</taxon>
        <taxon>Bacillales</taxon>
        <taxon>Staphylococcaceae</taxon>
        <taxon>Staphylococcus</taxon>
    </lineage>
</organism>
<comment type="similarity">
    <text evidence="1">Belongs to the tcaA family.</text>
</comment>
<keyword evidence="3" id="KW-1133">Transmembrane helix</keyword>
<dbReference type="InterPro" id="IPR023599">
    <property type="entry name" value="Mem_prot_TcaA"/>
</dbReference>
<dbReference type="RefSeq" id="WP_117725988.1">
    <property type="nucleotide sequence ID" value="NZ_CABMFV010000009.1"/>
</dbReference>
<feature type="compositionally biased region" description="Basic and acidic residues" evidence="2">
    <location>
        <begin position="390"/>
        <end position="401"/>
    </location>
</feature>
<sequence length="454" mass="52689">MAKDETSQSEQYSRLTDEERALLEQDKRKKRKWIKWGVFIGLILVGAISFYIFASGNSAKGQLKDFKEAVDDRDYKTLKAMMTSNDNKLTESDMKHFVDYVKKEENKKRYNENMNQIEKQLEDGDKYESDVGELKDKNGRTILSVSKDGARFLFINQISFEPQFYKVYVKGYDNQATYEFQNNGKSRKVVAPEKQDTELGEFMVGNYDIDATKKYTSKSSTVEGNLDGNIHIDTDDIGKGKKIYGTEHFGEAWFKVEFENASELDNKNYNLNFDEGSVDYKKDKVYGKFPAESYITVSGTGQLSGEVIHTEEVQVEANKDKAPQTVKLKFKQGEIDKQKKRDKQIEKDAKSFLKDYTKRLNTGYKVDDFDSLKHDFEDDSSPVAKSIKQQVEKHKNEHDYTEPEFKSYKRSGDEITVVLSKKDKEHDDKLIQSQYTLKYDENKDEFKIKDYTDV</sequence>
<dbReference type="PIRSF" id="PIRSF032522">
    <property type="entry name" value="TcaA"/>
    <property type="match status" value="1"/>
</dbReference>
<proteinExistence type="inferred from homology"/>
<dbReference type="GO" id="GO:0005886">
    <property type="term" value="C:plasma membrane"/>
    <property type="evidence" value="ECO:0007669"/>
    <property type="project" value="UniProtKB-SubCell"/>
</dbReference>
<dbReference type="GO" id="GO:0046677">
    <property type="term" value="P:response to antibiotic"/>
    <property type="evidence" value="ECO:0007669"/>
    <property type="project" value="InterPro"/>
</dbReference>